<feature type="region of interest" description="Disordered" evidence="1">
    <location>
        <begin position="59"/>
        <end position="83"/>
    </location>
</feature>
<feature type="compositionally biased region" description="Acidic residues" evidence="1">
    <location>
        <begin position="182"/>
        <end position="195"/>
    </location>
</feature>
<gene>
    <name evidence="2" type="ORF">AWC38_SpisGene19125</name>
</gene>
<feature type="region of interest" description="Disordered" evidence="1">
    <location>
        <begin position="164"/>
        <end position="195"/>
    </location>
</feature>
<proteinExistence type="predicted"/>
<dbReference type="Proteomes" id="UP000225706">
    <property type="component" value="Unassembled WGS sequence"/>
</dbReference>
<dbReference type="AlphaFoldDB" id="A0A2B4RG54"/>
<name>A0A2B4RG54_STYPI</name>
<feature type="region of interest" description="Disordered" evidence="1">
    <location>
        <begin position="219"/>
        <end position="239"/>
    </location>
</feature>
<evidence type="ECO:0000313" key="2">
    <source>
        <dbReference type="EMBL" id="PFX16591.1"/>
    </source>
</evidence>
<evidence type="ECO:0000256" key="1">
    <source>
        <dbReference type="SAM" id="MobiDB-lite"/>
    </source>
</evidence>
<organism evidence="2 3">
    <name type="scientific">Stylophora pistillata</name>
    <name type="common">Smooth cauliflower coral</name>
    <dbReference type="NCBI Taxonomy" id="50429"/>
    <lineage>
        <taxon>Eukaryota</taxon>
        <taxon>Metazoa</taxon>
        <taxon>Cnidaria</taxon>
        <taxon>Anthozoa</taxon>
        <taxon>Hexacorallia</taxon>
        <taxon>Scleractinia</taxon>
        <taxon>Astrocoeniina</taxon>
        <taxon>Pocilloporidae</taxon>
        <taxon>Stylophora</taxon>
    </lineage>
</organism>
<sequence length="239" mass="26370">MLRCWKYQIAARPDFVNLGKTMDTYLKTKTYVDIVDMDKYDHDKYKCIDDPGAVLNLEDARPDERGAAATNPKREGGEHSSTVNPFVTEEDINSLPFSLVNRPDPSQFPSVFGEEDVDSLEYPPLIEAEGHTDSVFPLDVEEGITSKPETDADDQGVAAVQSVREAGEKEPNTCLLENTKDEQDDIENNTEDQGDAVDLCDEAVGVQGHNGYQLAALNTDEIGNDEDEEPSEATPLVQD</sequence>
<keyword evidence="3" id="KW-1185">Reference proteome</keyword>
<feature type="compositionally biased region" description="Acidic residues" evidence="1">
    <location>
        <begin position="222"/>
        <end position="231"/>
    </location>
</feature>
<comment type="caution">
    <text evidence="2">The sequence shown here is derived from an EMBL/GenBank/DDBJ whole genome shotgun (WGS) entry which is preliminary data.</text>
</comment>
<accession>A0A2B4RG54</accession>
<protein>
    <submittedName>
        <fullName evidence="2">Uncharacterized protein</fullName>
    </submittedName>
</protein>
<dbReference type="EMBL" id="LSMT01000534">
    <property type="protein sequence ID" value="PFX16591.1"/>
    <property type="molecule type" value="Genomic_DNA"/>
</dbReference>
<reference evidence="3" key="1">
    <citation type="journal article" date="2017" name="bioRxiv">
        <title>Comparative analysis of the genomes of Stylophora pistillata and Acropora digitifera provides evidence for extensive differences between species of corals.</title>
        <authorList>
            <person name="Voolstra C.R."/>
            <person name="Li Y."/>
            <person name="Liew Y.J."/>
            <person name="Baumgarten S."/>
            <person name="Zoccola D."/>
            <person name="Flot J.-F."/>
            <person name="Tambutte S."/>
            <person name="Allemand D."/>
            <person name="Aranda M."/>
        </authorList>
    </citation>
    <scope>NUCLEOTIDE SEQUENCE [LARGE SCALE GENOMIC DNA]</scope>
</reference>
<feature type="compositionally biased region" description="Basic and acidic residues" evidence="1">
    <location>
        <begin position="59"/>
        <end position="78"/>
    </location>
</feature>
<evidence type="ECO:0000313" key="3">
    <source>
        <dbReference type="Proteomes" id="UP000225706"/>
    </source>
</evidence>